<dbReference type="EMBL" id="JAUKUD010000003">
    <property type="protein sequence ID" value="KAK0749325.1"/>
    <property type="molecule type" value="Genomic_DNA"/>
</dbReference>
<dbReference type="Gene3D" id="3.30.40.10">
    <property type="entry name" value="Zinc/RING finger domain, C3HC4 (zinc finger)"/>
    <property type="match status" value="1"/>
</dbReference>
<accession>A0AA40K845</accession>
<dbReference type="PANTHER" id="PTHR46174:SF1">
    <property type="entry name" value="CXXC-TYPE ZINC FINGER PROTEIN 1"/>
    <property type="match status" value="1"/>
</dbReference>
<evidence type="ECO:0000313" key="9">
    <source>
        <dbReference type="EMBL" id="KAK0749325.1"/>
    </source>
</evidence>
<comment type="subcellular location">
    <subcellularLocation>
        <location evidence="1">Nucleus</location>
    </subcellularLocation>
</comment>
<dbReference type="InterPro" id="IPR019786">
    <property type="entry name" value="Zinc_finger_PHD-type_CS"/>
</dbReference>
<evidence type="ECO:0000256" key="5">
    <source>
        <dbReference type="ARBA" id="ARBA00023242"/>
    </source>
</evidence>
<protein>
    <recommendedName>
        <fullName evidence="8">PHD-type domain-containing protein</fullName>
    </recommendedName>
</protein>
<dbReference type="InterPro" id="IPR011011">
    <property type="entry name" value="Znf_FYVE_PHD"/>
</dbReference>
<dbReference type="GO" id="GO:0045893">
    <property type="term" value="P:positive regulation of DNA-templated transcription"/>
    <property type="evidence" value="ECO:0007669"/>
    <property type="project" value="TreeGrafter"/>
</dbReference>
<dbReference type="PROSITE" id="PS50016">
    <property type="entry name" value="ZF_PHD_2"/>
    <property type="match status" value="1"/>
</dbReference>
<dbReference type="PANTHER" id="PTHR46174">
    <property type="entry name" value="CXXC-TYPE ZINC FINGER PROTEIN 1"/>
    <property type="match status" value="1"/>
</dbReference>
<feature type="compositionally biased region" description="Low complexity" evidence="7">
    <location>
        <begin position="51"/>
        <end position="67"/>
    </location>
</feature>
<dbReference type="GO" id="GO:0008270">
    <property type="term" value="F:zinc ion binding"/>
    <property type="evidence" value="ECO:0007669"/>
    <property type="project" value="UniProtKB-KW"/>
</dbReference>
<evidence type="ECO:0000256" key="3">
    <source>
        <dbReference type="ARBA" id="ARBA00022771"/>
    </source>
</evidence>
<evidence type="ECO:0000256" key="6">
    <source>
        <dbReference type="PROSITE-ProRule" id="PRU00146"/>
    </source>
</evidence>
<organism evidence="9 10">
    <name type="scientific">Schizothecium vesticola</name>
    <dbReference type="NCBI Taxonomy" id="314040"/>
    <lineage>
        <taxon>Eukaryota</taxon>
        <taxon>Fungi</taxon>
        <taxon>Dikarya</taxon>
        <taxon>Ascomycota</taxon>
        <taxon>Pezizomycotina</taxon>
        <taxon>Sordariomycetes</taxon>
        <taxon>Sordariomycetidae</taxon>
        <taxon>Sordariales</taxon>
        <taxon>Schizotheciaceae</taxon>
        <taxon>Schizothecium</taxon>
    </lineage>
</organism>
<dbReference type="InterPro" id="IPR013083">
    <property type="entry name" value="Znf_RING/FYVE/PHD"/>
</dbReference>
<keyword evidence="5" id="KW-0539">Nucleus</keyword>
<evidence type="ECO:0000256" key="2">
    <source>
        <dbReference type="ARBA" id="ARBA00022723"/>
    </source>
</evidence>
<reference evidence="9" key="1">
    <citation type="submission" date="2023-06" db="EMBL/GenBank/DDBJ databases">
        <title>Genome-scale phylogeny and comparative genomics of the fungal order Sordariales.</title>
        <authorList>
            <consortium name="Lawrence Berkeley National Laboratory"/>
            <person name="Hensen N."/>
            <person name="Bonometti L."/>
            <person name="Westerberg I."/>
            <person name="Brannstrom I.O."/>
            <person name="Guillou S."/>
            <person name="Cros-Aarteil S."/>
            <person name="Calhoun S."/>
            <person name="Haridas S."/>
            <person name="Kuo A."/>
            <person name="Mondo S."/>
            <person name="Pangilinan J."/>
            <person name="Riley R."/>
            <person name="LaButti K."/>
            <person name="Andreopoulos B."/>
            <person name="Lipzen A."/>
            <person name="Chen C."/>
            <person name="Yanf M."/>
            <person name="Daum C."/>
            <person name="Ng V."/>
            <person name="Clum A."/>
            <person name="Steindorff A."/>
            <person name="Ohm R."/>
            <person name="Martin F."/>
            <person name="Silar P."/>
            <person name="Natvig D."/>
            <person name="Lalanne C."/>
            <person name="Gautier V."/>
            <person name="Ament-velasquez S.L."/>
            <person name="Kruys A."/>
            <person name="Hutchinson M.I."/>
            <person name="Powell A.J."/>
            <person name="Barry K."/>
            <person name="Miller A.N."/>
            <person name="Grigoriev I.V."/>
            <person name="Debuchy R."/>
            <person name="Gladieux P."/>
            <person name="Thoren M.H."/>
            <person name="Johannesson H."/>
        </authorList>
    </citation>
    <scope>NUCLEOTIDE SEQUENCE</scope>
    <source>
        <strain evidence="9">SMH3187-1</strain>
    </source>
</reference>
<dbReference type="InterPro" id="IPR001965">
    <property type="entry name" value="Znf_PHD"/>
</dbReference>
<comment type="caution">
    <text evidence="9">The sequence shown here is derived from an EMBL/GenBank/DDBJ whole genome shotgun (WGS) entry which is preliminary data.</text>
</comment>
<dbReference type="GO" id="GO:0048188">
    <property type="term" value="C:Set1C/COMPASS complex"/>
    <property type="evidence" value="ECO:0007669"/>
    <property type="project" value="InterPro"/>
</dbReference>
<evidence type="ECO:0000256" key="4">
    <source>
        <dbReference type="ARBA" id="ARBA00022833"/>
    </source>
</evidence>
<keyword evidence="2" id="KW-0479">Metal-binding</keyword>
<evidence type="ECO:0000256" key="1">
    <source>
        <dbReference type="ARBA" id="ARBA00004123"/>
    </source>
</evidence>
<keyword evidence="10" id="KW-1185">Reference proteome</keyword>
<keyword evidence="4" id="KW-0862">Zinc</keyword>
<feature type="region of interest" description="Disordered" evidence="7">
    <location>
        <begin position="1"/>
        <end position="109"/>
    </location>
</feature>
<gene>
    <name evidence="9" type="ORF">B0T18DRAFT_322211</name>
</gene>
<evidence type="ECO:0000259" key="8">
    <source>
        <dbReference type="PROSITE" id="PS50016"/>
    </source>
</evidence>
<dbReference type="Pfam" id="PF00628">
    <property type="entry name" value="PHD"/>
    <property type="match status" value="1"/>
</dbReference>
<evidence type="ECO:0000313" key="10">
    <source>
        <dbReference type="Proteomes" id="UP001172155"/>
    </source>
</evidence>
<evidence type="ECO:0000256" key="7">
    <source>
        <dbReference type="SAM" id="MobiDB-lite"/>
    </source>
</evidence>
<dbReference type="AlphaFoldDB" id="A0AA40K845"/>
<dbReference type="Proteomes" id="UP001172155">
    <property type="component" value="Unassembled WGS sequence"/>
</dbReference>
<dbReference type="SUPFAM" id="SSF57903">
    <property type="entry name" value="FYVE/PHD zinc finger"/>
    <property type="match status" value="1"/>
</dbReference>
<name>A0AA40K845_9PEZI</name>
<dbReference type="InterPro" id="IPR019787">
    <property type="entry name" value="Znf_PHD-finger"/>
</dbReference>
<sequence>MNSDPPQADSLPRRDEDTPIPDAPATEDTKSTTFSSPQSKPAGPKKKKKGTAAVVKAPKRAPPSASAGGTSRRGKKGSQPGGAQRTTTDGVLTRPSGGGGDGSESDSGPYCICRGPDNHRFMISCDRCEDWFHGDCIGMDKFTGENLIQSYICPGCSDGGRYVTRYKKMCALDNCSRPARIYDPSVGSIFCSDDHGEAWWEQLIATLPKTKAPNTNLDFLTQQEFMGLLESRDGDPSASRDRHWKLGEPPLGVPPDFWTTVDPSQILTAEELSILSTSASDRHALGEEIVLCKRMLQLLDMASKRRDLALTSGTATKDLCGYDPRLDAVGVPVPFRAFLQSAHGESIFSAGKLGPPPPDYEAYPPLDTTTDALMAGMCARKKCKPHGGWNALLVKNVRHRMKELAAQARELALMEERVRRSAAGRFQRRRLEENTVEVFDSEDDLEMGG</sequence>
<proteinExistence type="predicted"/>
<dbReference type="CDD" id="cd15552">
    <property type="entry name" value="PHD_PHF3_like"/>
    <property type="match status" value="1"/>
</dbReference>
<dbReference type="InterPro" id="IPR037869">
    <property type="entry name" value="Spp1/CFP1"/>
</dbReference>
<dbReference type="SMART" id="SM00249">
    <property type="entry name" value="PHD"/>
    <property type="match status" value="1"/>
</dbReference>
<dbReference type="PROSITE" id="PS01359">
    <property type="entry name" value="ZF_PHD_1"/>
    <property type="match status" value="1"/>
</dbReference>
<feature type="domain" description="PHD-type" evidence="8">
    <location>
        <begin position="108"/>
        <end position="159"/>
    </location>
</feature>
<keyword evidence="3 6" id="KW-0863">Zinc-finger</keyword>